<accession>A0A9Q5HTQ5</accession>
<feature type="transmembrane region" description="Helical" evidence="1">
    <location>
        <begin position="393"/>
        <end position="413"/>
    </location>
</feature>
<keyword evidence="1" id="KW-0472">Membrane</keyword>
<gene>
    <name evidence="2" type="ORF">A7U60_g7179</name>
</gene>
<evidence type="ECO:0000313" key="3">
    <source>
        <dbReference type="Proteomes" id="UP000757232"/>
    </source>
</evidence>
<dbReference type="Proteomes" id="UP000757232">
    <property type="component" value="Unassembled WGS sequence"/>
</dbReference>
<keyword evidence="1" id="KW-1133">Transmembrane helix</keyword>
<keyword evidence="3" id="KW-1185">Reference proteome</keyword>
<keyword evidence="1" id="KW-0812">Transmembrane</keyword>
<protein>
    <submittedName>
        <fullName evidence="2">Uncharacterized protein</fullName>
    </submittedName>
</protein>
<feature type="transmembrane region" description="Helical" evidence="1">
    <location>
        <begin position="425"/>
        <end position="445"/>
    </location>
</feature>
<sequence length="496" mass="56355">MDLVVKQVLTELKSYAHVVLPTLFVYVIECRAHLKAWHAVRQLPHLEKEPSKDDVESLANLSESQIAEIRVQHSVVKKIFLKQWLFKFVFALVLASIVIVDQYITIRGWYKGPQNGEEVVGIMNGDDASEAEADTHGYRWYQNSVFGQIDWVKAYYPITLFLPAVFLISRALFVVSEFKHRMILRNSNGMPFIVIGTVRRLLPRYPALIKSTFALASISLTSGALIYQSSICSMILFASMIHFMISDTFFAKVTVKNYVIGTIVLHVMSALFVWFWISELPLPIRMLLRPHEGETNWSGFIWSTILSSGLFSYVAFLYRMDHTFARPEERLVGQPDGGLFVCATDGTLKTKLIGTRISFCPRSQSTGISLPDSVTSGNRFSSFRRRNRWSKPYFHTAVLSWIPVYTLIAYLNVKGYIETDAESTGLYALYLVPPITCLAIILRAATKGREELKRVWNYKEDWAGKEDLEVEAGTGTIIKNVNDAENDVKMLVSEKN</sequence>
<feature type="transmembrane region" description="Helical" evidence="1">
    <location>
        <begin position="258"/>
        <end position="277"/>
    </location>
</feature>
<dbReference type="OrthoDB" id="3264527at2759"/>
<reference evidence="2" key="1">
    <citation type="submission" date="2016-06" db="EMBL/GenBank/DDBJ databases">
        <title>Draft Genome sequence of the fungus Inonotus baumii.</title>
        <authorList>
            <person name="Zhu H."/>
            <person name="Lin W."/>
        </authorList>
    </citation>
    <scope>NUCLEOTIDE SEQUENCE</scope>
    <source>
        <strain evidence="2">821</strain>
    </source>
</reference>
<evidence type="ECO:0000256" key="1">
    <source>
        <dbReference type="SAM" id="Phobius"/>
    </source>
</evidence>
<proteinExistence type="predicted"/>
<evidence type="ECO:0000313" key="2">
    <source>
        <dbReference type="EMBL" id="OCB85827.1"/>
    </source>
</evidence>
<organism evidence="2 3">
    <name type="scientific">Sanghuangporus baumii</name>
    <name type="common">Phellinus baumii</name>
    <dbReference type="NCBI Taxonomy" id="108892"/>
    <lineage>
        <taxon>Eukaryota</taxon>
        <taxon>Fungi</taxon>
        <taxon>Dikarya</taxon>
        <taxon>Basidiomycota</taxon>
        <taxon>Agaricomycotina</taxon>
        <taxon>Agaricomycetes</taxon>
        <taxon>Hymenochaetales</taxon>
        <taxon>Hymenochaetaceae</taxon>
        <taxon>Sanghuangporus</taxon>
    </lineage>
</organism>
<dbReference type="AlphaFoldDB" id="A0A9Q5HTQ5"/>
<feature type="transmembrane region" description="Helical" evidence="1">
    <location>
        <begin position="154"/>
        <end position="175"/>
    </location>
</feature>
<comment type="caution">
    <text evidence="2">The sequence shown here is derived from an EMBL/GenBank/DDBJ whole genome shotgun (WGS) entry which is preliminary data.</text>
</comment>
<feature type="transmembrane region" description="Helical" evidence="1">
    <location>
        <begin position="233"/>
        <end position="251"/>
    </location>
</feature>
<dbReference type="EMBL" id="LNZH02000207">
    <property type="protein sequence ID" value="OCB85827.1"/>
    <property type="molecule type" value="Genomic_DNA"/>
</dbReference>
<feature type="transmembrane region" description="Helical" evidence="1">
    <location>
        <begin position="297"/>
        <end position="318"/>
    </location>
</feature>
<name>A0A9Q5HTQ5_SANBA</name>
<feature type="transmembrane region" description="Helical" evidence="1">
    <location>
        <begin position="84"/>
        <end position="104"/>
    </location>
</feature>